<dbReference type="GO" id="GO:0003887">
    <property type="term" value="F:DNA-directed DNA polymerase activity"/>
    <property type="evidence" value="ECO:0007669"/>
    <property type="project" value="UniProtKB-EC"/>
</dbReference>
<comment type="caution">
    <text evidence="5">The sequence shown here is derived from an EMBL/GenBank/DDBJ whole genome shotgun (WGS) entry which is preliminary data.</text>
</comment>
<dbReference type="Gene3D" id="3.30.70.370">
    <property type="match status" value="1"/>
</dbReference>
<dbReference type="SUPFAM" id="SSF56672">
    <property type="entry name" value="DNA/RNA polymerases"/>
    <property type="match status" value="1"/>
</dbReference>
<evidence type="ECO:0000259" key="4">
    <source>
        <dbReference type="SMART" id="SM00482"/>
    </source>
</evidence>
<dbReference type="RefSeq" id="WP_245836329.1">
    <property type="nucleotide sequence ID" value="NZ_PDJE01000001.1"/>
</dbReference>
<dbReference type="GO" id="GO:0006261">
    <property type="term" value="P:DNA-templated DNA replication"/>
    <property type="evidence" value="ECO:0007669"/>
    <property type="project" value="InterPro"/>
</dbReference>
<evidence type="ECO:0000313" key="6">
    <source>
        <dbReference type="Proteomes" id="UP000221369"/>
    </source>
</evidence>
<keyword evidence="2" id="KW-0235">DNA replication</keyword>
<evidence type="ECO:0000256" key="1">
    <source>
        <dbReference type="ARBA" id="ARBA00012417"/>
    </source>
</evidence>
<dbReference type="AlphaFoldDB" id="A0A2A9DYV4"/>
<dbReference type="SMART" id="SM00482">
    <property type="entry name" value="POLAc"/>
    <property type="match status" value="1"/>
</dbReference>
<protein>
    <recommendedName>
        <fullName evidence="1">DNA-directed DNA polymerase</fullName>
        <ecNumber evidence="1">2.7.7.7</ecNumber>
    </recommendedName>
</protein>
<dbReference type="InterPro" id="IPR043502">
    <property type="entry name" value="DNA/RNA_pol_sf"/>
</dbReference>
<name>A0A2A9DYV4_9MICO</name>
<evidence type="ECO:0000313" key="5">
    <source>
        <dbReference type="EMBL" id="PFG31774.1"/>
    </source>
</evidence>
<dbReference type="GO" id="GO:0003677">
    <property type="term" value="F:DNA binding"/>
    <property type="evidence" value="ECO:0007669"/>
    <property type="project" value="InterPro"/>
</dbReference>
<dbReference type="InterPro" id="IPR001098">
    <property type="entry name" value="DNA-dir_DNA_pol_A_palm_dom"/>
</dbReference>
<dbReference type="CDD" id="cd06444">
    <property type="entry name" value="DNA_pol_A"/>
    <property type="match status" value="1"/>
</dbReference>
<feature type="domain" description="DNA-directed DNA polymerase family A palm" evidence="4">
    <location>
        <begin position="307"/>
        <end position="512"/>
    </location>
</feature>
<dbReference type="Pfam" id="PF00476">
    <property type="entry name" value="DNA_pol_A"/>
    <property type="match status" value="1"/>
</dbReference>
<dbReference type="PANTHER" id="PTHR10133:SF27">
    <property type="entry name" value="DNA POLYMERASE NU"/>
    <property type="match status" value="1"/>
</dbReference>
<dbReference type="PANTHER" id="PTHR10133">
    <property type="entry name" value="DNA POLYMERASE I"/>
    <property type="match status" value="1"/>
</dbReference>
<reference evidence="5 6" key="1">
    <citation type="submission" date="2017-10" db="EMBL/GenBank/DDBJ databases">
        <title>Sequencing the genomes of 1000 actinobacteria strains.</title>
        <authorList>
            <person name="Klenk H.-P."/>
        </authorList>
    </citation>
    <scope>NUCLEOTIDE SEQUENCE [LARGE SCALE GENOMIC DNA]</scope>
    <source>
        <strain evidence="5 6">DSM 21798</strain>
    </source>
</reference>
<dbReference type="NCBIfam" id="NF011538">
    <property type="entry name" value="PRK14975.1-1"/>
    <property type="match status" value="1"/>
</dbReference>
<gene>
    <name evidence="5" type="ORF">ATJ78_2753</name>
</gene>
<evidence type="ECO:0000256" key="2">
    <source>
        <dbReference type="ARBA" id="ARBA00022705"/>
    </source>
</evidence>
<proteinExistence type="predicted"/>
<evidence type="ECO:0000256" key="3">
    <source>
        <dbReference type="ARBA" id="ARBA00049244"/>
    </source>
</evidence>
<accession>A0A2A9DYV4</accession>
<keyword evidence="6" id="KW-1185">Reference proteome</keyword>
<dbReference type="InterPro" id="IPR002298">
    <property type="entry name" value="DNA_polymerase_A"/>
</dbReference>
<organism evidence="5 6">
    <name type="scientific">Paramicrobacterium agarici</name>
    <dbReference type="NCBI Taxonomy" id="630514"/>
    <lineage>
        <taxon>Bacteria</taxon>
        <taxon>Bacillati</taxon>
        <taxon>Actinomycetota</taxon>
        <taxon>Actinomycetes</taxon>
        <taxon>Micrococcales</taxon>
        <taxon>Microbacteriaceae</taxon>
        <taxon>Paramicrobacterium</taxon>
    </lineage>
</organism>
<comment type="catalytic activity">
    <reaction evidence="3">
        <text>DNA(n) + a 2'-deoxyribonucleoside 5'-triphosphate = DNA(n+1) + diphosphate</text>
        <dbReference type="Rhea" id="RHEA:22508"/>
        <dbReference type="Rhea" id="RHEA-COMP:17339"/>
        <dbReference type="Rhea" id="RHEA-COMP:17340"/>
        <dbReference type="ChEBI" id="CHEBI:33019"/>
        <dbReference type="ChEBI" id="CHEBI:61560"/>
        <dbReference type="ChEBI" id="CHEBI:173112"/>
        <dbReference type="EC" id="2.7.7.7"/>
    </reaction>
</comment>
<sequence length="552" mass="59923">MYVVIEPSADRRGLHLVDADERGHPTGERDVSWDAALEVLRDRDATGVRWVFAHTAELYPRLIDSGVRLGRSHDLALCRSILRRSTETPDGGLSSLPADSWDAAWTSSGDDGSLTGFADLAEPGERPDAVAELQRQCEAVAASRAPSRLRRLLAAESCGAMIACEIRHDGLPWRRDVHERILREALGPRPVFGGRPVVLEELANGIRVALGAPSLNPDSHTELLRALRAASIPVDSTSKWELQRHDHPAVEPLLRYKSLSRLMTANGWAWLDEWVRDGRFRPEYVVAGVVTGRWATDGGGALQLPTQIRPAVIADDGWTFVIADAAQLEPRIVAAMASDTAMAAAGHGKDLYQGLVDAGTVDTRDHAKVAMLGALYGATTGESARLMPRLVRAYPRATGLVEAAARAGERGEQVTTWLGRSSPLPPDSWSAAVRAGAQVSATPAQERAARGAARDWGRFTRNFVAQGTAAEWALCWMAELRHRLFSLVDGDQHPHLVYFLHDELVIHAPEQSADFVADAVRDAAEAAGRGLFGDFPIDFPLDVAVTRCYADA</sequence>
<dbReference type="Gene3D" id="1.10.150.20">
    <property type="entry name" value="5' to 3' exonuclease, C-terminal subdomain"/>
    <property type="match status" value="1"/>
</dbReference>
<dbReference type="GO" id="GO:0006302">
    <property type="term" value="P:double-strand break repair"/>
    <property type="evidence" value="ECO:0007669"/>
    <property type="project" value="TreeGrafter"/>
</dbReference>
<dbReference type="Proteomes" id="UP000221369">
    <property type="component" value="Unassembled WGS sequence"/>
</dbReference>
<dbReference type="EMBL" id="PDJE01000001">
    <property type="protein sequence ID" value="PFG31774.1"/>
    <property type="molecule type" value="Genomic_DNA"/>
</dbReference>
<dbReference type="EC" id="2.7.7.7" evidence="1"/>